<proteinExistence type="predicted"/>
<reference evidence="1 2" key="1">
    <citation type="submission" date="2015-09" db="EMBL/GenBank/DDBJ databases">
        <title>Genome announcement of multiple Pseudomonas syringae strains.</title>
        <authorList>
            <person name="Thakur S."/>
            <person name="Wang P.W."/>
            <person name="Gong Y."/>
            <person name="Weir B.S."/>
            <person name="Guttman D.S."/>
        </authorList>
    </citation>
    <scope>NUCLEOTIDE SEQUENCE [LARGE SCALE GENOMIC DNA]</scope>
    <source>
        <strain evidence="1 2">ICMP9151</strain>
    </source>
</reference>
<accession>A0AA40TTZ2</accession>
<evidence type="ECO:0000313" key="2">
    <source>
        <dbReference type="Proteomes" id="UP000050523"/>
    </source>
</evidence>
<comment type="caution">
    <text evidence="1">The sequence shown here is derived from an EMBL/GenBank/DDBJ whole genome shotgun (WGS) entry which is preliminary data.</text>
</comment>
<organism evidence="1 2">
    <name type="scientific">Pseudomonas tremae</name>
    <dbReference type="NCBI Taxonomy" id="200454"/>
    <lineage>
        <taxon>Bacteria</taxon>
        <taxon>Pseudomonadati</taxon>
        <taxon>Pseudomonadota</taxon>
        <taxon>Gammaproteobacteria</taxon>
        <taxon>Pseudomonadales</taxon>
        <taxon>Pseudomonadaceae</taxon>
        <taxon>Pseudomonas</taxon>
    </lineage>
</organism>
<gene>
    <name evidence="1" type="ORF">ALO43_200502</name>
</gene>
<name>A0AA40TTZ2_9PSED</name>
<dbReference type="EMBL" id="LJRO01000347">
    <property type="protein sequence ID" value="KPY95719.1"/>
    <property type="molecule type" value="Genomic_DNA"/>
</dbReference>
<sequence length="51" mass="6287">MRFYVFEINRIYDYTENKVIRKLEGRLFRWGLTEPPKFSSTYKHQLAESDL</sequence>
<evidence type="ECO:0000313" key="1">
    <source>
        <dbReference type="EMBL" id="KPY95719.1"/>
    </source>
</evidence>
<protein>
    <submittedName>
        <fullName evidence="1">Pyoverdine synthetase, thioesterase component</fullName>
    </submittedName>
</protein>
<dbReference type="Proteomes" id="UP000050523">
    <property type="component" value="Unassembled WGS sequence"/>
</dbReference>
<dbReference type="AlphaFoldDB" id="A0AA40TTZ2"/>